<dbReference type="Pfam" id="PF13435">
    <property type="entry name" value="Cytochrome_C554"/>
    <property type="match status" value="1"/>
</dbReference>
<dbReference type="AlphaFoldDB" id="A0A1Z5HQI9"/>
<protein>
    <submittedName>
        <fullName evidence="4">Multiheme C-type cytochrome</fullName>
    </submittedName>
</protein>
<keyword evidence="5" id="KW-1185">Reference proteome</keyword>
<keyword evidence="1 2" id="KW-0732">Signal</keyword>
<evidence type="ECO:0000259" key="3">
    <source>
        <dbReference type="Pfam" id="PF13435"/>
    </source>
</evidence>
<dbReference type="PANTHER" id="PTHR35038:SF8">
    <property type="entry name" value="C-TYPE POLYHEME CYTOCHROME OMCC"/>
    <property type="match status" value="1"/>
</dbReference>
<dbReference type="PANTHER" id="PTHR35038">
    <property type="entry name" value="DISSIMILATORY SULFITE REDUCTASE SIRA"/>
    <property type="match status" value="1"/>
</dbReference>
<reference evidence="5" key="1">
    <citation type="journal article" date="2017" name="Appl. Environ. Microbiol.">
        <title>Genomic analysis of Calderihabitans maritimus KKC1, a thermophilic hydrogenogenic carboxydotrophic bacterium isolated from marine sediment.</title>
        <authorList>
            <person name="Omae K."/>
            <person name="Yoneda Y."/>
            <person name="Fukuyama Y."/>
            <person name="Yoshida T."/>
            <person name="Sako Y."/>
        </authorList>
    </citation>
    <scope>NUCLEOTIDE SEQUENCE [LARGE SCALE GENOMIC DNA]</scope>
    <source>
        <strain evidence="5">KKC1</strain>
    </source>
</reference>
<dbReference type="SUPFAM" id="SSF48695">
    <property type="entry name" value="Multiheme cytochromes"/>
    <property type="match status" value="1"/>
</dbReference>
<dbReference type="Proteomes" id="UP000197032">
    <property type="component" value="Unassembled WGS sequence"/>
</dbReference>
<feature type="chain" id="PRO_5039069283" evidence="2">
    <location>
        <begin position="23"/>
        <end position="371"/>
    </location>
</feature>
<gene>
    <name evidence="4" type="ORF">KKC1_09560</name>
</gene>
<evidence type="ECO:0000313" key="5">
    <source>
        <dbReference type="Proteomes" id="UP000197032"/>
    </source>
</evidence>
<feature type="domain" description="Cytochrome c-552/4" evidence="3">
    <location>
        <begin position="150"/>
        <end position="189"/>
    </location>
</feature>
<evidence type="ECO:0000256" key="1">
    <source>
        <dbReference type="ARBA" id="ARBA00022729"/>
    </source>
</evidence>
<comment type="caution">
    <text evidence="4">The sequence shown here is derived from an EMBL/GenBank/DDBJ whole genome shotgun (WGS) entry which is preliminary data.</text>
</comment>
<dbReference type="Gene3D" id="1.10.1130.10">
    <property type="entry name" value="Flavocytochrome C3, Chain A"/>
    <property type="match status" value="2"/>
</dbReference>
<dbReference type="InterPro" id="IPR051829">
    <property type="entry name" value="Multiheme_Cytochr_ET"/>
</dbReference>
<accession>A0A1Z5HQI9</accession>
<sequence length="371" mass="40302">MFTVLALVVVVFLGGCASQTTSEQPKAKEEEVKQAAGEGEKQGNLEVVKAGYVGSEKCTTCHSDKYNDFKVSGHPWKLKKAEVAKNNPLPLPKGYSWDDISYVIGGYKWKARYMDKDGYIITTTEDGPGSNQYNMMVGSWSDYHAGEKLPYDCGKCHTTGYSEEGNQDGLPGIVGTWAEPGIGCEACHGPGAEHVAAGGDKSKIKVDSSAALCGQCHIRGEKEKIPAKGGFIQHHEQYNELLASPHKNFDCTTCHDPHKKAEFSITQDCASCHSDVNETFTGSTMQKVGVTCVSCHMPAATKSAVKLGPYKGDVKTHLFRINTDPGASMFTEDGKYAKDFVTLDFVCLQCHQDKDIQWAASKVENIHGLGK</sequence>
<dbReference type="InterPro" id="IPR036280">
    <property type="entry name" value="Multihaem_cyt_sf"/>
</dbReference>
<feature type="signal peptide" evidence="2">
    <location>
        <begin position="1"/>
        <end position="22"/>
    </location>
</feature>
<proteinExistence type="predicted"/>
<dbReference type="InterPro" id="IPR023155">
    <property type="entry name" value="Cyt_c-552/4"/>
</dbReference>
<evidence type="ECO:0000256" key="2">
    <source>
        <dbReference type="SAM" id="SignalP"/>
    </source>
</evidence>
<evidence type="ECO:0000313" key="4">
    <source>
        <dbReference type="EMBL" id="GAW91796.1"/>
    </source>
</evidence>
<dbReference type="EMBL" id="BDGJ01000033">
    <property type="protein sequence ID" value="GAW91796.1"/>
    <property type="molecule type" value="Genomic_DNA"/>
</dbReference>
<name>A0A1Z5HQI9_9FIRM</name>
<organism evidence="4 5">
    <name type="scientific">Calderihabitans maritimus</name>
    <dbReference type="NCBI Taxonomy" id="1246530"/>
    <lineage>
        <taxon>Bacteria</taxon>
        <taxon>Bacillati</taxon>
        <taxon>Bacillota</taxon>
        <taxon>Clostridia</taxon>
        <taxon>Neomoorellales</taxon>
        <taxon>Calderihabitantaceae</taxon>
        <taxon>Calderihabitans</taxon>
    </lineage>
</organism>